<keyword evidence="2" id="KW-1185">Reference proteome</keyword>
<gene>
    <name evidence="1" type="ORF">CVIRNUC_009902</name>
</gene>
<sequence>MLIHSVRPEALQPIQTYMCSGVDSRSWACSSLRPISDNAEMIAGQQLLQNKAHKELLESYSTRAQAACNYMKAVRPGLCIQTGALLDPKEPTVAAKDETMQALVVSRETIPGAQSINRYRTEHAFPQLRIVVVELIADTQAVKGGKVSSTALREQDAAMLRAQSEA</sequence>
<dbReference type="AlphaFoldDB" id="A0AAV1IL83"/>
<reference evidence="1 2" key="1">
    <citation type="submission" date="2023-10" db="EMBL/GenBank/DDBJ databases">
        <authorList>
            <person name="Maclean D."/>
            <person name="Macfadyen A."/>
        </authorList>
    </citation>
    <scope>NUCLEOTIDE SEQUENCE [LARGE SCALE GENOMIC DNA]</scope>
</reference>
<dbReference type="GO" id="GO:0015937">
    <property type="term" value="P:coenzyme A biosynthetic process"/>
    <property type="evidence" value="ECO:0007669"/>
    <property type="project" value="TreeGrafter"/>
</dbReference>
<dbReference type="InterPro" id="IPR014729">
    <property type="entry name" value="Rossmann-like_a/b/a_fold"/>
</dbReference>
<protein>
    <submittedName>
        <fullName evidence="1">Uncharacterized protein</fullName>
    </submittedName>
</protein>
<name>A0AAV1IL83_9CHLO</name>
<comment type="caution">
    <text evidence="1">The sequence shown here is derived from an EMBL/GenBank/DDBJ whole genome shotgun (WGS) entry which is preliminary data.</text>
</comment>
<evidence type="ECO:0000313" key="2">
    <source>
        <dbReference type="Proteomes" id="UP001314263"/>
    </source>
</evidence>
<dbReference type="GO" id="GO:0004140">
    <property type="term" value="F:dephospho-CoA kinase activity"/>
    <property type="evidence" value="ECO:0007669"/>
    <property type="project" value="TreeGrafter"/>
</dbReference>
<dbReference type="PANTHER" id="PTHR10695">
    <property type="entry name" value="DEPHOSPHO-COA KINASE-RELATED"/>
    <property type="match status" value="1"/>
</dbReference>
<evidence type="ECO:0000313" key="1">
    <source>
        <dbReference type="EMBL" id="CAK0786688.1"/>
    </source>
</evidence>
<accession>A0AAV1IL83</accession>
<dbReference type="PANTHER" id="PTHR10695:SF46">
    <property type="entry name" value="BIFUNCTIONAL COENZYME A SYNTHASE-RELATED"/>
    <property type="match status" value="1"/>
</dbReference>
<organism evidence="1 2">
    <name type="scientific">Coccomyxa viridis</name>
    <dbReference type="NCBI Taxonomy" id="1274662"/>
    <lineage>
        <taxon>Eukaryota</taxon>
        <taxon>Viridiplantae</taxon>
        <taxon>Chlorophyta</taxon>
        <taxon>core chlorophytes</taxon>
        <taxon>Trebouxiophyceae</taxon>
        <taxon>Trebouxiophyceae incertae sedis</taxon>
        <taxon>Coccomyxaceae</taxon>
        <taxon>Coccomyxa</taxon>
    </lineage>
</organism>
<dbReference type="Proteomes" id="UP001314263">
    <property type="component" value="Unassembled WGS sequence"/>
</dbReference>
<dbReference type="Gene3D" id="3.40.50.620">
    <property type="entry name" value="HUPs"/>
    <property type="match status" value="1"/>
</dbReference>
<dbReference type="EMBL" id="CAUYUE010000015">
    <property type="protein sequence ID" value="CAK0786688.1"/>
    <property type="molecule type" value="Genomic_DNA"/>
</dbReference>
<proteinExistence type="predicted"/>